<name>A0A4Z2HTC2_9TELE</name>
<proteinExistence type="predicted"/>
<organism evidence="1 2">
    <name type="scientific">Liparis tanakae</name>
    <name type="common">Tanaka's snailfish</name>
    <dbReference type="NCBI Taxonomy" id="230148"/>
    <lineage>
        <taxon>Eukaryota</taxon>
        <taxon>Metazoa</taxon>
        <taxon>Chordata</taxon>
        <taxon>Craniata</taxon>
        <taxon>Vertebrata</taxon>
        <taxon>Euteleostomi</taxon>
        <taxon>Actinopterygii</taxon>
        <taxon>Neopterygii</taxon>
        <taxon>Teleostei</taxon>
        <taxon>Neoteleostei</taxon>
        <taxon>Acanthomorphata</taxon>
        <taxon>Eupercaria</taxon>
        <taxon>Perciformes</taxon>
        <taxon>Cottioidei</taxon>
        <taxon>Cottales</taxon>
        <taxon>Liparidae</taxon>
        <taxon>Liparis</taxon>
    </lineage>
</organism>
<sequence length="92" mass="9479">MGLPGFSNARFSESDSAERFCSASGASASISSSEYGGSAGLSDSTSILSLLLLGCLWRTWFPCNRPSTARCTGAGCGASPPAKLSPLPIRWT</sequence>
<accession>A0A4Z2HTC2</accession>
<dbReference type="AlphaFoldDB" id="A0A4Z2HTC2"/>
<dbReference type="Proteomes" id="UP000314294">
    <property type="component" value="Unassembled WGS sequence"/>
</dbReference>
<evidence type="ECO:0000313" key="2">
    <source>
        <dbReference type="Proteomes" id="UP000314294"/>
    </source>
</evidence>
<protein>
    <submittedName>
        <fullName evidence="1">Uncharacterized protein</fullName>
    </submittedName>
</protein>
<evidence type="ECO:0000313" key="1">
    <source>
        <dbReference type="EMBL" id="TNN69106.1"/>
    </source>
</evidence>
<keyword evidence="2" id="KW-1185">Reference proteome</keyword>
<dbReference type="EMBL" id="SRLO01000180">
    <property type="protein sequence ID" value="TNN69106.1"/>
    <property type="molecule type" value="Genomic_DNA"/>
</dbReference>
<comment type="caution">
    <text evidence="1">The sequence shown here is derived from an EMBL/GenBank/DDBJ whole genome shotgun (WGS) entry which is preliminary data.</text>
</comment>
<reference evidence="1 2" key="1">
    <citation type="submission" date="2019-03" db="EMBL/GenBank/DDBJ databases">
        <title>First draft genome of Liparis tanakae, snailfish: a comprehensive survey of snailfish specific genes.</title>
        <authorList>
            <person name="Kim W."/>
            <person name="Song I."/>
            <person name="Jeong J.-H."/>
            <person name="Kim D."/>
            <person name="Kim S."/>
            <person name="Ryu S."/>
            <person name="Song J.Y."/>
            <person name="Lee S.K."/>
        </authorList>
    </citation>
    <scope>NUCLEOTIDE SEQUENCE [LARGE SCALE GENOMIC DNA]</scope>
    <source>
        <tissue evidence="1">Muscle</tissue>
    </source>
</reference>
<gene>
    <name evidence="1" type="ORF">EYF80_020689</name>
</gene>